<sequence>MELGLELSDCAELVRITRNKVVESRHLGVAVVLDPSGQVAAVLGKPQARIFPRSALKPFQTIGSLRAGAQLSSQGTALACASHLGTFRHQRIAEQTLEAAGLGTTDLQCPSSWPGDSATRDAMNRQGLGPGRLAFNCSGKHAAFLNAAVHAGEPTGSYLSPGHPVQRAALDAMEEFCGPISFVGIDGCGAPAPQMSLLSLARGFGRLVSSTDPQAEQVVQSIRENPWAIRGEGSANTLVIERTGIIAKLGAEGVLAMGTPGGYSVALKMLDGSSRGTDLLALDLLASAGALGKEEHRQLRAALAPAASTPGARAAGLELAGRDFSGN</sequence>
<reference evidence="1 2" key="1">
    <citation type="submission" date="2018-01" db="EMBL/GenBank/DDBJ databases">
        <title>Glutamicibacter soli strain NHPC-3 Whole genome sequence and assembly.</title>
        <authorList>
            <person name="Choudhury P."/>
            <person name="Gupta D."/>
            <person name="Sengupta K."/>
            <person name="Jawed A."/>
            <person name="Sultana N."/>
            <person name="Saha P."/>
        </authorList>
    </citation>
    <scope>NUCLEOTIDE SEQUENCE [LARGE SCALE GENOMIC DNA]</scope>
    <source>
        <strain evidence="1 2">NHPC-3</strain>
    </source>
</reference>
<dbReference type="PANTHER" id="PTHR42110:SF1">
    <property type="entry name" value="L-ASPARAGINASE, PUTATIVE (AFU_ORTHOLOGUE AFUA_3G11890)-RELATED"/>
    <property type="match status" value="1"/>
</dbReference>
<dbReference type="Pfam" id="PF06089">
    <property type="entry name" value="Asparaginase_II"/>
    <property type="match status" value="1"/>
</dbReference>
<protein>
    <submittedName>
        <fullName evidence="1">Asparaginase</fullName>
    </submittedName>
</protein>
<organism evidence="1 2">
    <name type="scientific">Glutamicibacter soli</name>
    <dbReference type="NCBI Taxonomy" id="453836"/>
    <lineage>
        <taxon>Bacteria</taxon>
        <taxon>Bacillati</taxon>
        <taxon>Actinomycetota</taxon>
        <taxon>Actinomycetes</taxon>
        <taxon>Micrococcales</taxon>
        <taxon>Micrococcaceae</taxon>
        <taxon>Glutamicibacter</taxon>
    </lineage>
</organism>
<gene>
    <name evidence="1" type="ORF">C1H84_11880</name>
</gene>
<accession>A0A365YD60</accession>
<dbReference type="Proteomes" id="UP000252167">
    <property type="component" value="Unassembled WGS sequence"/>
</dbReference>
<dbReference type="RefSeq" id="WP_113607492.1">
    <property type="nucleotide sequence ID" value="NZ_POAF01000005.1"/>
</dbReference>
<dbReference type="AlphaFoldDB" id="A0A365YD60"/>
<dbReference type="EMBL" id="POAF01000005">
    <property type="protein sequence ID" value="RBM00631.1"/>
    <property type="molecule type" value="Genomic_DNA"/>
</dbReference>
<evidence type="ECO:0000313" key="2">
    <source>
        <dbReference type="Proteomes" id="UP000252167"/>
    </source>
</evidence>
<name>A0A365YD60_9MICC</name>
<comment type="caution">
    <text evidence="1">The sequence shown here is derived from an EMBL/GenBank/DDBJ whole genome shotgun (WGS) entry which is preliminary data.</text>
</comment>
<dbReference type="PANTHER" id="PTHR42110">
    <property type="entry name" value="L-ASPARAGINASE, PUTATIVE (AFU_ORTHOLOGUE AFUA_3G11890)-RELATED"/>
    <property type="match status" value="1"/>
</dbReference>
<proteinExistence type="predicted"/>
<evidence type="ECO:0000313" key="1">
    <source>
        <dbReference type="EMBL" id="RBM00631.1"/>
    </source>
</evidence>
<dbReference type="InterPro" id="IPR010349">
    <property type="entry name" value="Asparaginase_II"/>
</dbReference>
<keyword evidence="2" id="KW-1185">Reference proteome</keyword>